<name>A0A1I8ATB1_9BILA</name>
<feature type="region of interest" description="Disordered" evidence="1">
    <location>
        <begin position="248"/>
        <end position="287"/>
    </location>
</feature>
<reference evidence="3" key="1">
    <citation type="submission" date="2016-11" db="UniProtKB">
        <authorList>
            <consortium name="WormBaseParasite"/>
        </authorList>
    </citation>
    <scope>IDENTIFICATION</scope>
</reference>
<evidence type="ECO:0000256" key="1">
    <source>
        <dbReference type="SAM" id="MobiDB-lite"/>
    </source>
</evidence>
<evidence type="ECO:0000313" key="2">
    <source>
        <dbReference type="Proteomes" id="UP000095287"/>
    </source>
</evidence>
<dbReference type="Proteomes" id="UP000095287">
    <property type="component" value="Unplaced"/>
</dbReference>
<accession>A0A1I8ATB1</accession>
<evidence type="ECO:0000313" key="3">
    <source>
        <dbReference type="WBParaSite" id="L893_g9259.t1"/>
    </source>
</evidence>
<keyword evidence="2" id="KW-1185">Reference proteome</keyword>
<sequence>MRLDSIIWRYSSYGYSGFGDIYGDTLVGRIAEEVTSRSLPAPASRSLPAPASRSLPAPASRSLEKHGIPAIKMPPVTYQAQMTCFLRVGLVCGLFSLAMRIHMAYVEKYVKLQVDADLWTLETLHWAVLKLEAWIEPWLCSMCAGAWLYSASIYRGKDYAEELAEEGPNAAELGQAGQNEAEQLEEQRRLLRQQEQQLRQDQHQLRQDQDQLRQDQDRTRQEQEQVDEERQRLQQEKNRFEREVLQLKQQQQNLSRHQRQIHERTQQPQPPSPRYEIRHRTFIRRPL</sequence>
<feature type="region of interest" description="Disordered" evidence="1">
    <location>
        <begin position="40"/>
        <end position="61"/>
    </location>
</feature>
<feature type="region of interest" description="Disordered" evidence="1">
    <location>
        <begin position="195"/>
        <end position="232"/>
    </location>
</feature>
<dbReference type="AlphaFoldDB" id="A0A1I8ATB1"/>
<dbReference type="WBParaSite" id="L893_g9259.t1">
    <property type="protein sequence ID" value="L893_g9259.t1"/>
    <property type="gene ID" value="L893_g9259"/>
</dbReference>
<protein>
    <submittedName>
        <fullName evidence="3">Transmembrane protein</fullName>
    </submittedName>
</protein>
<proteinExistence type="predicted"/>
<organism evidence="2 3">
    <name type="scientific">Steinernema glaseri</name>
    <dbReference type="NCBI Taxonomy" id="37863"/>
    <lineage>
        <taxon>Eukaryota</taxon>
        <taxon>Metazoa</taxon>
        <taxon>Ecdysozoa</taxon>
        <taxon>Nematoda</taxon>
        <taxon>Chromadorea</taxon>
        <taxon>Rhabditida</taxon>
        <taxon>Tylenchina</taxon>
        <taxon>Panagrolaimomorpha</taxon>
        <taxon>Strongyloidoidea</taxon>
        <taxon>Steinernematidae</taxon>
        <taxon>Steinernema</taxon>
    </lineage>
</organism>
<feature type="compositionally biased region" description="Basic and acidic residues" evidence="1">
    <location>
        <begin position="198"/>
        <end position="232"/>
    </location>
</feature>